<evidence type="ECO:0000313" key="3">
    <source>
        <dbReference type="Proteomes" id="UP000317496"/>
    </source>
</evidence>
<dbReference type="AlphaFoldDB" id="A0A516GXL7"/>
<dbReference type="CDD" id="cd04186">
    <property type="entry name" value="GT_2_like_c"/>
    <property type="match status" value="1"/>
</dbReference>
<reference evidence="2 3" key="1">
    <citation type="submission" date="2019-07" db="EMBL/GenBank/DDBJ databases">
        <title>Genome sequencing for Ferrovibrio sp. K5.</title>
        <authorList>
            <person name="Park S.-J."/>
        </authorList>
    </citation>
    <scope>NUCLEOTIDE SEQUENCE [LARGE SCALE GENOMIC DNA]</scope>
    <source>
        <strain evidence="2 3">K5</strain>
    </source>
</reference>
<dbReference type="PANTHER" id="PTHR43179:SF7">
    <property type="entry name" value="RHAMNOSYLTRANSFERASE WBBL"/>
    <property type="match status" value="1"/>
</dbReference>
<dbReference type="InterPro" id="IPR001173">
    <property type="entry name" value="Glyco_trans_2-like"/>
</dbReference>
<dbReference type="KEGG" id="fer:FNB15_02905"/>
<dbReference type="OrthoDB" id="9783791at2"/>
<evidence type="ECO:0000259" key="1">
    <source>
        <dbReference type="Pfam" id="PF00535"/>
    </source>
</evidence>
<sequence length="294" mass="32624">MAPAATPTITVVTVTHYGEHVIGEFLAHLPPGCPLVVTDNASRDATRDMIRSHTPLPTLITNETGRGFGNAANQGLAQATDSDFVLLVNPDAKLRPDCLARLLAAAERYPQAGVLAPALRTPAGDWEVSHDVDMFRRAEMSPRRVDPEPEGDISAGYVSGAAMLVRRAALDAVQGFDPAIFLYYEDDDFCIRLRRAGWQLIRVADAVTDHVGGGSIKRSWDKHWEKFWHMAWSRLYIEQKYKGRAAMWRIALPALLKFGLKSPLYLLTDFRNKGLRDAGRFCGTLAYLMGMKSR</sequence>
<dbReference type="SUPFAM" id="SSF53448">
    <property type="entry name" value="Nucleotide-diphospho-sugar transferases"/>
    <property type="match status" value="1"/>
</dbReference>
<gene>
    <name evidence="2" type="ORF">FNB15_02905</name>
</gene>
<proteinExistence type="predicted"/>
<accession>A0A516GXL7</accession>
<dbReference type="InterPro" id="IPR029044">
    <property type="entry name" value="Nucleotide-diphossugar_trans"/>
</dbReference>
<dbReference type="GO" id="GO:0016740">
    <property type="term" value="F:transferase activity"/>
    <property type="evidence" value="ECO:0007669"/>
    <property type="project" value="UniProtKB-KW"/>
</dbReference>
<dbReference type="Gene3D" id="3.90.550.10">
    <property type="entry name" value="Spore Coat Polysaccharide Biosynthesis Protein SpsA, Chain A"/>
    <property type="match status" value="1"/>
</dbReference>
<dbReference type="Proteomes" id="UP000317496">
    <property type="component" value="Chromosome"/>
</dbReference>
<name>A0A516GXL7_9PROT</name>
<feature type="domain" description="Glycosyltransferase 2-like" evidence="1">
    <location>
        <begin position="19"/>
        <end position="171"/>
    </location>
</feature>
<organism evidence="2 3">
    <name type="scientific">Ferrovibrio terrae</name>
    <dbReference type="NCBI Taxonomy" id="2594003"/>
    <lineage>
        <taxon>Bacteria</taxon>
        <taxon>Pseudomonadati</taxon>
        <taxon>Pseudomonadota</taxon>
        <taxon>Alphaproteobacteria</taxon>
        <taxon>Rhodospirillales</taxon>
        <taxon>Rhodospirillaceae</taxon>
        <taxon>Ferrovibrio</taxon>
    </lineage>
</organism>
<dbReference type="RefSeq" id="WP_144067269.1">
    <property type="nucleotide sequence ID" value="NZ_CP041636.1"/>
</dbReference>
<evidence type="ECO:0000313" key="2">
    <source>
        <dbReference type="EMBL" id="QDO96288.1"/>
    </source>
</evidence>
<dbReference type="Pfam" id="PF00535">
    <property type="entry name" value="Glycos_transf_2"/>
    <property type="match status" value="1"/>
</dbReference>
<keyword evidence="3" id="KW-1185">Reference proteome</keyword>
<dbReference type="PANTHER" id="PTHR43179">
    <property type="entry name" value="RHAMNOSYLTRANSFERASE WBBL"/>
    <property type="match status" value="1"/>
</dbReference>
<dbReference type="EMBL" id="CP041636">
    <property type="protein sequence ID" value="QDO96288.1"/>
    <property type="molecule type" value="Genomic_DNA"/>
</dbReference>
<protein>
    <submittedName>
        <fullName evidence="2">Glycosyltransferase family 2 protein</fullName>
    </submittedName>
</protein>
<keyword evidence="2" id="KW-0808">Transferase</keyword>